<reference evidence="1 2" key="1">
    <citation type="journal article" date="2019" name="Int. J. Syst. Evol. Microbiol.">
        <title>The Global Catalogue of Microorganisms (GCM) 10K type strain sequencing project: providing services to taxonomists for standard genome sequencing and annotation.</title>
        <authorList>
            <consortium name="The Broad Institute Genomics Platform"/>
            <consortium name="The Broad Institute Genome Sequencing Center for Infectious Disease"/>
            <person name="Wu L."/>
            <person name="Ma J."/>
        </authorList>
    </citation>
    <scope>NUCLEOTIDE SEQUENCE [LARGE SCALE GENOMIC DNA]</scope>
    <source>
        <strain evidence="1 2">JCM 15628</strain>
    </source>
</reference>
<dbReference type="InterPro" id="IPR036388">
    <property type="entry name" value="WH-like_DNA-bd_sf"/>
</dbReference>
<protein>
    <recommendedName>
        <fullName evidence="3">MarR family transcriptional regulator</fullName>
    </recommendedName>
</protein>
<name>A0ABN2SES1_9MICO</name>
<keyword evidence="2" id="KW-1185">Reference proteome</keyword>
<gene>
    <name evidence="1" type="ORF">GCM10009817_28500</name>
</gene>
<dbReference type="Proteomes" id="UP001500013">
    <property type="component" value="Unassembled WGS sequence"/>
</dbReference>
<evidence type="ECO:0008006" key="3">
    <source>
        <dbReference type="Google" id="ProtNLM"/>
    </source>
</evidence>
<dbReference type="EMBL" id="BAAAPU010000008">
    <property type="protein sequence ID" value="GAA1985356.1"/>
    <property type="molecule type" value="Genomic_DNA"/>
</dbReference>
<evidence type="ECO:0000313" key="1">
    <source>
        <dbReference type="EMBL" id="GAA1985356.1"/>
    </source>
</evidence>
<proteinExistence type="predicted"/>
<evidence type="ECO:0000313" key="2">
    <source>
        <dbReference type="Proteomes" id="UP001500013"/>
    </source>
</evidence>
<comment type="caution">
    <text evidence="1">The sequence shown here is derived from an EMBL/GenBank/DDBJ whole genome shotgun (WGS) entry which is preliminary data.</text>
</comment>
<dbReference type="SUPFAM" id="SSF46785">
    <property type="entry name" value="Winged helix' DNA-binding domain"/>
    <property type="match status" value="1"/>
</dbReference>
<accession>A0ABN2SES1</accession>
<dbReference type="Gene3D" id="1.10.10.10">
    <property type="entry name" value="Winged helix-like DNA-binding domain superfamily/Winged helix DNA-binding domain"/>
    <property type="match status" value="1"/>
</dbReference>
<organism evidence="1 2">
    <name type="scientific">Terrabacter lapilli</name>
    <dbReference type="NCBI Taxonomy" id="436231"/>
    <lineage>
        <taxon>Bacteria</taxon>
        <taxon>Bacillati</taxon>
        <taxon>Actinomycetota</taxon>
        <taxon>Actinomycetes</taxon>
        <taxon>Micrococcales</taxon>
        <taxon>Intrasporangiaceae</taxon>
        <taxon>Terrabacter</taxon>
    </lineage>
</organism>
<sequence length="171" mass="18404">MDRLSPVSSRPSGPRLTTLGGVRDIPLVRLLSMAVTVALDELHQELNSGGHPTLRPVHGYALNAVLNGNDTASAVAPLLAMTKQGAARVIQHLLNEGYLEYGTADGDARSKPLVLTSRGHDVIALSVSVQERIEEQWADVVGPRQMAGARRALEQAVRHGRDELPAIRLGW</sequence>
<dbReference type="InterPro" id="IPR036390">
    <property type="entry name" value="WH_DNA-bd_sf"/>
</dbReference>